<accession>A0ABW0QAR3</accession>
<keyword evidence="3 6" id="KW-0547">Nucleotide-binding</keyword>
<evidence type="ECO:0000259" key="10">
    <source>
        <dbReference type="PROSITE" id="PS50979"/>
    </source>
</evidence>
<dbReference type="InterPro" id="IPR011053">
    <property type="entry name" value="Single_hybrid_motif"/>
</dbReference>
<dbReference type="Pfam" id="PF00289">
    <property type="entry name" value="Biotin_carb_N"/>
    <property type="match status" value="1"/>
</dbReference>
<dbReference type="PROSITE" id="PS00188">
    <property type="entry name" value="BIOTIN"/>
    <property type="match status" value="1"/>
</dbReference>
<dbReference type="SUPFAM" id="SSF51246">
    <property type="entry name" value="Rudiment single hybrid motif"/>
    <property type="match status" value="1"/>
</dbReference>
<sequence length="699" mass="74693">MFKKILIANRGEIACRVAATARRMAVKTVAVYSDADANAKHVGFCDESVHIGGSAPKDSYLRWERIIEAAKATGAQAIHPGYGFLSENEEFAQACASAGLVFIGPPASAIKAMGLKAESKQLMEKAGVPLVPGYHGADQDPVLLRHEADRIGYPVLIKASAGGGGKGMRAVDKSEDFDAALASCKREAINSFGDDAVLIEKYVQRPRHIEIQVFGDTHGNYVYLFERDCSVQRRHQKVLEEAPAPGMTPEMRQQMGLAAVAAARAVHYVGAGTVEFIVEQREGGAPSAAPGRPKQASAPSGGSEDASAPSAGAHMSFFFMEMNTRLQVEHPVTEAITGLDLVEWQLRVASGEKLPLAQEQLRINGHAIEARICAENPENNFLPATGTLHVYQKPNCTSFERANLSNTGVAVRIDDGVREGDAISPFYDSMVAKLIVHGQTREEALARLDEALAQTHIVGLNTNVQFLRYVVRSPSFARANLDTALIQREEAVLFKQEPLGLALAAASAIAQALLAEKAAEGVDPFSRRDGWQTHGVTRRPFEFEFQGKSAKASLSYQHDGALHLDVDGVSGPLVFAQGAQGIDIRFSGQRLTAAVYTQGEVDHVFAARGATQITAIDLLAHAGEAHAEGGRLTAPMPGKVVSFAVKAGDKVSKGQPLAVMEAMKMEHTIAAPADGVVQELLYAPGDQVSEGSELLKIAV</sequence>
<dbReference type="PROSITE" id="PS50975">
    <property type="entry name" value="ATP_GRASP"/>
    <property type="match status" value="1"/>
</dbReference>
<feature type="domain" description="ATP-grasp" evidence="9">
    <location>
        <begin position="120"/>
        <end position="350"/>
    </location>
</feature>
<dbReference type="InterPro" id="IPR013815">
    <property type="entry name" value="ATP_grasp_subdomain_1"/>
</dbReference>
<comment type="cofactor">
    <cofactor evidence="1">
        <name>biotin</name>
        <dbReference type="ChEBI" id="CHEBI:57586"/>
    </cofactor>
</comment>
<dbReference type="Pfam" id="PF00364">
    <property type="entry name" value="Biotin_lipoyl"/>
    <property type="match status" value="1"/>
</dbReference>
<dbReference type="InterPro" id="IPR001882">
    <property type="entry name" value="Biotin_BS"/>
</dbReference>
<keyword evidence="2" id="KW-0436">Ligase</keyword>
<dbReference type="InterPro" id="IPR048429">
    <property type="entry name" value="MCC_alpha_BT"/>
</dbReference>
<dbReference type="PANTHER" id="PTHR18866:SF33">
    <property type="entry name" value="METHYLCROTONOYL-COA CARBOXYLASE SUBUNIT ALPHA, MITOCHONDRIAL-RELATED"/>
    <property type="match status" value="1"/>
</dbReference>
<protein>
    <submittedName>
        <fullName evidence="11">Biotin carboxylase N-terminal domain-containing protein</fullName>
    </submittedName>
</protein>
<evidence type="ECO:0000313" key="12">
    <source>
        <dbReference type="Proteomes" id="UP001596084"/>
    </source>
</evidence>
<evidence type="ECO:0000313" key="11">
    <source>
        <dbReference type="EMBL" id="MFC5521748.1"/>
    </source>
</evidence>
<dbReference type="Pfam" id="PF02785">
    <property type="entry name" value="Biotin_carb_C"/>
    <property type="match status" value="1"/>
</dbReference>
<evidence type="ECO:0000256" key="3">
    <source>
        <dbReference type="ARBA" id="ARBA00022741"/>
    </source>
</evidence>
<gene>
    <name evidence="11" type="ORF">ACFPP7_12590</name>
</gene>
<dbReference type="Gene3D" id="3.30.1490.20">
    <property type="entry name" value="ATP-grasp fold, A domain"/>
    <property type="match status" value="1"/>
</dbReference>
<dbReference type="Gene3D" id="3.40.50.20">
    <property type="match status" value="1"/>
</dbReference>
<dbReference type="SUPFAM" id="SSF56059">
    <property type="entry name" value="Glutathione synthetase ATP-binding domain-like"/>
    <property type="match status" value="1"/>
</dbReference>
<dbReference type="InterPro" id="IPR000089">
    <property type="entry name" value="Biotin_lipoyl"/>
</dbReference>
<dbReference type="Gene3D" id="2.40.50.100">
    <property type="match status" value="1"/>
</dbReference>
<evidence type="ECO:0000256" key="6">
    <source>
        <dbReference type="PROSITE-ProRule" id="PRU00409"/>
    </source>
</evidence>
<evidence type="ECO:0000256" key="5">
    <source>
        <dbReference type="ARBA" id="ARBA00023267"/>
    </source>
</evidence>
<evidence type="ECO:0000256" key="7">
    <source>
        <dbReference type="SAM" id="MobiDB-lite"/>
    </source>
</evidence>
<evidence type="ECO:0000256" key="2">
    <source>
        <dbReference type="ARBA" id="ARBA00022598"/>
    </source>
</evidence>
<dbReference type="InterPro" id="IPR005479">
    <property type="entry name" value="CPAse_ATP-bd"/>
</dbReference>
<dbReference type="EMBL" id="JBHSMX010000020">
    <property type="protein sequence ID" value="MFC5521748.1"/>
    <property type="molecule type" value="Genomic_DNA"/>
</dbReference>
<evidence type="ECO:0000256" key="1">
    <source>
        <dbReference type="ARBA" id="ARBA00001953"/>
    </source>
</evidence>
<dbReference type="Proteomes" id="UP001596084">
    <property type="component" value="Unassembled WGS sequence"/>
</dbReference>
<evidence type="ECO:0000259" key="8">
    <source>
        <dbReference type="PROSITE" id="PS50968"/>
    </source>
</evidence>
<dbReference type="Pfam" id="PF02786">
    <property type="entry name" value="CPSase_L_D2"/>
    <property type="match status" value="2"/>
</dbReference>
<comment type="caution">
    <text evidence="11">The sequence shown here is derived from an EMBL/GenBank/DDBJ whole genome shotgun (WGS) entry which is preliminary data.</text>
</comment>
<dbReference type="InterPro" id="IPR016185">
    <property type="entry name" value="PreATP-grasp_dom_sf"/>
</dbReference>
<dbReference type="Pfam" id="PF21139">
    <property type="entry name" value="BT_MCC_alpha"/>
    <property type="match status" value="1"/>
</dbReference>
<dbReference type="PROSITE" id="PS50968">
    <property type="entry name" value="BIOTINYL_LIPOYL"/>
    <property type="match status" value="1"/>
</dbReference>
<reference evidence="12" key="1">
    <citation type="journal article" date="2019" name="Int. J. Syst. Evol. Microbiol.">
        <title>The Global Catalogue of Microorganisms (GCM) 10K type strain sequencing project: providing services to taxonomists for standard genome sequencing and annotation.</title>
        <authorList>
            <consortium name="The Broad Institute Genomics Platform"/>
            <consortium name="The Broad Institute Genome Sequencing Center for Infectious Disease"/>
            <person name="Wu L."/>
            <person name="Ma J."/>
        </authorList>
    </citation>
    <scope>NUCLEOTIDE SEQUENCE [LARGE SCALE GENOMIC DNA]</scope>
    <source>
        <strain evidence="12">CGMCC 4.7277</strain>
    </source>
</reference>
<dbReference type="Gene3D" id="3.30.470.20">
    <property type="entry name" value="ATP-grasp fold, B domain"/>
    <property type="match status" value="1"/>
</dbReference>
<dbReference type="SUPFAM" id="SSF51230">
    <property type="entry name" value="Single hybrid motif"/>
    <property type="match status" value="1"/>
</dbReference>
<dbReference type="Gene3D" id="3.30.700.40">
    <property type="match status" value="1"/>
</dbReference>
<dbReference type="PROSITE" id="PS00867">
    <property type="entry name" value="CPSASE_2"/>
    <property type="match status" value="1"/>
</dbReference>
<feature type="domain" description="Biotin carboxylation" evidence="10">
    <location>
        <begin position="1"/>
        <end position="491"/>
    </location>
</feature>
<proteinExistence type="predicted"/>
<evidence type="ECO:0000259" key="9">
    <source>
        <dbReference type="PROSITE" id="PS50975"/>
    </source>
</evidence>
<dbReference type="PROSITE" id="PS00866">
    <property type="entry name" value="CPSASE_1"/>
    <property type="match status" value="1"/>
</dbReference>
<dbReference type="InterPro" id="IPR050856">
    <property type="entry name" value="Biotin_carboxylase_complex"/>
</dbReference>
<feature type="domain" description="Lipoyl-binding" evidence="8">
    <location>
        <begin position="622"/>
        <end position="698"/>
    </location>
</feature>
<dbReference type="InterPro" id="IPR011764">
    <property type="entry name" value="Biotin_carboxylation_dom"/>
</dbReference>
<feature type="region of interest" description="Disordered" evidence="7">
    <location>
        <begin position="282"/>
        <end position="309"/>
    </location>
</feature>
<keyword evidence="12" id="KW-1185">Reference proteome</keyword>
<dbReference type="CDD" id="cd06850">
    <property type="entry name" value="biotinyl_domain"/>
    <property type="match status" value="1"/>
</dbReference>
<dbReference type="SMART" id="SM00878">
    <property type="entry name" value="Biotin_carb_C"/>
    <property type="match status" value="1"/>
</dbReference>
<keyword evidence="5" id="KW-0092">Biotin</keyword>
<dbReference type="InterPro" id="IPR011054">
    <property type="entry name" value="Rudment_hybrid_motif"/>
</dbReference>
<dbReference type="RefSeq" id="WP_068835071.1">
    <property type="nucleotide sequence ID" value="NZ_JBHSMX010000020.1"/>
</dbReference>
<dbReference type="SUPFAM" id="SSF52440">
    <property type="entry name" value="PreATP-grasp domain"/>
    <property type="match status" value="1"/>
</dbReference>
<name>A0ABW0QAR3_9BURK</name>
<dbReference type="PANTHER" id="PTHR18866">
    <property type="entry name" value="CARBOXYLASE:PYRUVATE/ACETYL-COA/PROPIONYL-COA CARBOXYLASE"/>
    <property type="match status" value="1"/>
</dbReference>
<dbReference type="InterPro" id="IPR005481">
    <property type="entry name" value="BC-like_N"/>
</dbReference>
<evidence type="ECO:0000256" key="4">
    <source>
        <dbReference type="ARBA" id="ARBA00022840"/>
    </source>
</evidence>
<dbReference type="InterPro" id="IPR011761">
    <property type="entry name" value="ATP-grasp"/>
</dbReference>
<dbReference type="InterPro" id="IPR005482">
    <property type="entry name" value="Biotin_COase_C"/>
</dbReference>
<keyword evidence="4 6" id="KW-0067">ATP-binding</keyword>
<organism evidence="11 12">
    <name type="scientific">Polaromonas jejuensis</name>
    <dbReference type="NCBI Taxonomy" id="457502"/>
    <lineage>
        <taxon>Bacteria</taxon>
        <taxon>Pseudomonadati</taxon>
        <taxon>Pseudomonadota</taxon>
        <taxon>Betaproteobacteria</taxon>
        <taxon>Burkholderiales</taxon>
        <taxon>Comamonadaceae</taxon>
        <taxon>Polaromonas</taxon>
    </lineage>
</organism>
<dbReference type="PROSITE" id="PS50979">
    <property type="entry name" value="BC"/>
    <property type="match status" value="1"/>
</dbReference>